<keyword evidence="3" id="KW-0813">Transport</keyword>
<keyword evidence="6 8" id="KW-0472">Membrane</keyword>
<evidence type="ECO:0000313" key="10">
    <source>
        <dbReference type="EMBL" id="KAJ8653545.1"/>
    </source>
</evidence>
<feature type="transmembrane region" description="Helical" evidence="8">
    <location>
        <begin position="370"/>
        <end position="390"/>
    </location>
</feature>
<gene>
    <name evidence="10" type="ORF">O0I10_010784</name>
</gene>
<dbReference type="Proteomes" id="UP001234581">
    <property type="component" value="Unassembled WGS sequence"/>
</dbReference>
<sequence>MDSRQAKAPGYMLYCVVVACIGSFCNGWVIGCANLTADATHACEGGSQHLASPLLPDCIPMSTSLWGFAVASFCVGGLIGGATGGVIQTRFGRKRTLIYNTAGWIIGALLLGLAVNVPMFVIGRLFCGYSCGLCSLTIPAYIGEISTIKLRGAMGTLNQLFITIGIFISSLVGLPTSNVPLWRLNFALVGIPAILQAVLMATCVESPRWLTSQNRFVDAHVALQKLRGRDAIVDNEYYEIVEGQGGTEKAQSMMKDGEKSLDGSQQSTLTTPVDQLDTISKSLETQVSRPDIDHRISNADTVVESPTAISSKAVHQAMNIIDIFRDPLIRRIALRVCALHMIQQLSGMNGVMFYSTSIFNSALDTSMSKYMAIATNALNVVITIPSVLLIDRMGRRPLLMIAEFGACLFSVLLVIGYVYNVSSLLIVSVFLYVASFAIGIGPIPWLITSELTPTYASSAVGAVATAVNWAMNFVIGQVFPVIFAAIAGYSFAIFAGICFLALLFTFFMLPETKNRSMESIVRDFEKHETETNHEAPSIAVNGNSLSPA</sequence>
<dbReference type="AlphaFoldDB" id="A0AAD7UUL3"/>
<dbReference type="SUPFAM" id="SSF103473">
    <property type="entry name" value="MFS general substrate transporter"/>
    <property type="match status" value="1"/>
</dbReference>
<dbReference type="PROSITE" id="PS50850">
    <property type="entry name" value="MFS"/>
    <property type="match status" value="1"/>
</dbReference>
<keyword evidence="5 8" id="KW-1133">Transmembrane helix</keyword>
<evidence type="ECO:0000256" key="2">
    <source>
        <dbReference type="ARBA" id="ARBA00010992"/>
    </source>
</evidence>
<dbReference type="InterPro" id="IPR045263">
    <property type="entry name" value="GLUT"/>
</dbReference>
<dbReference type="PANTHER" id="PTHR23503">
    <property type="entry name" value="SOLUTE CARRIER FAMILY 2"/>
    <property type="match status" value="1"/>
</dbReference>
<dbReference type="Gene3D" id="1.20.1250.20">
    <property type="entry name" value="MFS general substrate transporter like domains"/>
    <property type="match status" value="2"/>
</dbReference>
<feature type="transmembrane region" description="Helical" evidence="8">
    <location>
        <begin position="97"/>
        <end position="115"/>
    </location>
</feature>
<evidence type="ECO:0000256" key="7">
    <source>
        <dbReference type="SAM" id="MobiDB-lite"/>
    </source>
</evidence>
<dbReference type="InterPro" id="IPR005828">
    <property type="entry name" value="MFS_sugar_transport-like"/>
</dbReference>
<keyword evidence="4 8" id="KW-0812">Transmembrane</keyword>
<dbReference type="Pfam" id="PF00083">
    <property type="entry name" value="Sugar_tr"/>
    <property type="match status" value="2"/>
</dbReference>
<evidence type="ECO:0000256" key="4">
    <source>
        <dbReference type="ARBA" id="ARBA00022692"/>
    </source>
</evidence>
<feature type="region of interest" description="Disordered" evidence="7">
    <location>
        <begin position="527"/>
        <end position="548"/>
    </location>
</feature>
<organism evidence="10 11">
    <name type="scientific">Lichtheimia ornata</name>
    <dbReference type="NCBI Taxonomy" id="688661"/>
    <lineage>
        <taxon>Eukaryota</taxon>
        <taxon>Fungi</taxon>
        <taxon>Fungi incertae sedis</taxon>
        <taxon>Mucoromycota</taxon>
        <taxon>Mucoromycotina</taxon>
        <taxon>Mucoromycetes</taxon>
        <taxon>Mucorales</taxon>
        <taxon>Lichtheimiaceae</taxon>
        <taxon>Lichtheimia</taxon>
    </lineage>
</organism>
<evidence type="ECO:0000256" key="8">
    <source>
        <dbReference type="SAM" id="Phobius"/>
    </source>
</evidence>
<dbReference type="GO" id="GO:0016020">
    <property type="term" value="C:membrane"/>
    <property type="evidence" value="ECO:0007669"/>
    <property type="project" value="UniProtKB-SubCell"/>
</dbReference>
<dbReference type="EMBL" id="JARTCD010000076">
    <property type="protein sequence ID" value="KAJ8653545.1"/>
    <property type="molecule type" value="Genomic_DNA"/>
</dbReference>
<feature type="region of interest" description="Disordered" evidence="7">
    <location>
        <begin position="248"/>
        <end position="268"/>
    </location>
</feature>
<feature type="transmembrane region" description="Helical" evidence="8">
    <location>
        <begin position="454"/>
        <end position="475"/>
    </location>
</feature>
<feature type="transmembrane region" description="Helical" evidence="8">
    <location>
        <begin position="12"/>
        <end position="30"/>
    </location>
</feature>
<dbReference type="InterPro" id="IPR020846">
    <property type="entry name" value="MFS_dom"/>
</dbReference>
<comment type="subcellular location">
    <subcellularLocation>
        <location evidence="1">Membrane</location>
        <topology evidence="1">Multi-pass membrane protein</topology>
    </subcellularLocation>
</comment>
<dbReference type="PROSITE" id="PS00216">
    <property type="entry name" value="SUGAR_TRANSPORT_1"/>
    <property type="match status" value="1"/>
</dbReference>
<reference evidence="10 11" key="1">
    <citation type="submission" date="2023-03" db="EMBL/GenBank/DDBJ databases">
        <title>Genome sequence of Lichtheimia ornata CBS 291.66.</title>
        <authorList>
            <person name="Mohabir J.T."/>
            <person name="Shea T.P."/>
            <person name="Kurbessoian T."/>
            <person name="Berby B."/>
            <person name="Fontaine J."/>
            <person name="Livny J."/>
            <person name="Gnirke A."/>
            <person name="Stajich J.E."/>
            <person name="Cuomo C.A."/>
        </authorList>
    </citation>
    <scope>NUCLEOTIDE SEQUENCE [LARGE SCALE GENOMIC DNA]</scope>
    <source>
        <strain evidence="10">CBS 291.66</strain>
    </source>
</reference>
<evidence type="ECO:0000259" key="9">
    <source>
        <dbReference type="PROSITE" id="PS50850"/>
    </source>
</evidence>
<feature type="domain" description="Major facilitator superfamily (MFS) profile" evidence="9">
    <location>
        <begin position="15"/>
        <end position="513"/>
    </location>
</feature>
<evidence type="ECO:0000256" key="3">
    <source>
        <dbReference type="ARBA" id="ARBA00022448"/>
    </source>
</evidence>
<dbReference type="InterPro" id="IPR005829">
    <property type="entry name" value="Sugar_transporter_CS"/>
</dbReference>
<dbReference type="GO" id="GO:0015149">
    <property type="term" value="F:hexose transmembrane transporter activity"/>
    <property type="evidence" value="ECO:0007669"/>
    <property type="project" value="TreeGrafter"/>
</dbReference>
<comment type="caution">
    <text evidence="10">The sequence shown here is derived from an EMBL/GenBank/DDBJ whole genome shotgun (WGS) entry which is preliminary data.</text>
</comment>
<dbReference type="InterPro" id="IPR003663">
    <property type="entry name" value="Sugar/inositol_transpt"/>
</dbReference>
<feature type="transmembrane region" description="Helical" evidence="8">
    <location>
        <begin position="481"/>
        <end position="509"/>
    </location>
</feature>
<name>A0AAD7UUL3_9FUNG</name>
<accession>A0AAD7UUL3</accession>
<protein>
    <recommendedName>
        <fullName evidence="9">Major facilitator superfamily (MFS) profile domain-containing protein</fullName>
    </recommendedName>
</protein>
<feature type="transmembrane region" description="Helical" evidence="8">
    <location>
        <begin position="332"/>
        <end position="355"/>
    </location>
</feature>
<dbReference type="PANTHER" id="PTHR23503:SF8">
    <property type="entry name" value="FACILITATED GLUCOSE TRANSPORTER PROTEIN 1"/>
    <property type="match status" value="1"/>
</dbReference>
<feature type="transmembrane region" description="Helical" evidence="8">
    <location>
        <begin position="121"/>
        <end position="142"/>
    </location>
</feature>
<dbReference type="PROSITE" id="PS51257">
    <property type="entry name" value="PROKAR_LIPOPROTEIN"/>
    <property type="match status" value="1"/>
</dbReference>
<dbReference type="PRINTS" id="PR00171">
    <property type="entry name" value="SUGRTRNSPORT"/>
</dbReference>
<keyword evidence="11" id="KW-1185">Reference proteome</keyword>
<feature type="transmembrane region" description="Helical" evidence="8">
    <location>
        <begin position="65"/>
        <end position="85"/>
    </location>
</feature>
<proteinExistence type="inferred from homology"/>
<dbReference type="InterPro" id="IPR036259">
    <property type="entry name" value="MFS_trans_sf"/>
</dbReference>
<comment type="similarity">
    <text evidence="2">Belongs to the major facilitator superfamily. Sugar transporter (TC 2.A.1.1) family.</text>
</comment>
<feature type="transmembrane region" description="Helical" evidence="8">
    <location>
        <begin position="425"/>
        <end position="447"/>
    </location>
</feature>
<evidence type="ECO:0000313" key="11">
    <source>
        <dbReference type="Proteomes" id="UP001234581"/>
    </source>
</evidence>
<dbReference type="GeneID" id="83218186"/>
<feature type="transmembrane region" description="Helical" evidence="8">
    <location>
        <begin position="154"/>
        <end position="174"/>
    </location>
</feature>
<evidence type="ECO:0000256" key="5">
    <source>
        <dbReference type="ARBA" id="ARBA00022989"/>
    </source>
</evidence>
<feature type="transmembrane region" description="Helical" evidence="8">
    <location>
        <begin position="186"/>
        <end position="204"/>
    </location>
</feature>
<evidence type="ECO:0000256" key="6">
    <source>
        <dbReference type="ARBA" id="ARBA00023136"/>
    </source>
</evidence>
<dbReference type="RefSeq" id="XP_058338459.1">
    <property type="nucleotide sequence ID" value="XM_058490759.1"/>
</dbReference>
<evidence type="ECO:0000256" key="1">
    <source>
        <dbReference type="ARBA" id="ARBA00004141"/>
    </source>
</evidence>
<feature type="transmembrane region" description="Helical" evidence="8">
    <location>
        <begin position="397"/>
        <end position="419"/>
    </location>
</feature>